<evidence type="ECO:0000313" key="3">
    <source>
        <dbReference type="EMBL" id="QIP14837.1"/>
    </source>
</evidence>
<dbReference type="RefSeq" id="WP_167211698.1">
    <property type="nucleotide sequence ID" value="NZ_CP050063.1"/>
</dbReference>
<dbReference type="AlphaFoldDB" id="A0A6G9AQT7"/>
<dbReference type="SMART" id="SM00867">
    <property type="entry name" value="YceI"/>
    <property type="match status" value="1"/>
</dbReference>
<proteinExistence type="predicted"/>
<organism evidence="3 4">
    <name type="scientific">Spirosoma aureum</name>
    <dbReference type="NCBI Taxonomy" id="2692134"/>
    <lineage>
        <taxon>Bacteria</taxon>
        <taxon>Pseudomonadati</taxon>
        <taxon>Bacteroidota</taxon>
        <taxon>Cytophagia</taxon>
        <taxon>Cytophagales</taxon>
        <taxon>Cytophagaceae</taxon>
        <taxon>Spirosoma</taxon>
    </lineage>
</organism>
<dbReference type="PANTHER" id="PTHR34406:SF1">
    <property type="entry name" value="PROTEIN YCEI"/>
    <property type="match status" value="1"/>
</dbReference>
<name>A0A6G9AQT7_9BACT</name>
<feature type="domain" description="Lipid/polyisoprenoid-binding YceI-like" evidence="2">
    <location>
        <begin position="21"/>
        <end position="189"/>
    </location>
</feature>
<feature type="signal peptide" evidence="1">
    <location>
        <begin position="1"/>
        <end position="19"/>
    </location>
</feature>
<accession>A0A6G9AQT7</accession>
<keyword evidence="1" id="KW-0732">Signal</keyword>
<gene>
    <name evidence="3" type="ORF">G8759_20545</name>
</gene>
<reference evidence="3 4" key="1">
    <citation type="submission" date="2020-03" db="EMBL/GenBank/DDBJ databases">
        <authorList>
            <person name="Kim M.K."/>
        </authorList>
    </citation>
    <scope>NUCLEOTIDE SEQUENCE [LARGE SCALE GENOMIC DNA]</scope>
    <source>
        <strain evidence="3 4">BT328</strain>
    </source>
</reference>
<keyword evidence="4" id="KW-1185">Reference proteome</keyword>
<sequence>MKSLFVTIVSLFSLSAAYAQTWSVDKAHSRAGFTVTHNLLAEVDGNFKTFDAKITAAKPDLSDAVFEFTADVNSISTDNERRDNHLKSPDFFDAAKFPTLTFKSTSFKKVEGKKYKITGDLTMHGVTKPITLDATMTGPVMMKGMGGKEQEKAGFKINSTLKRSDFSVGTIPVVVVSDEVEIKVNGEFAKQDGAVAEKK</sequence>
<dbReference type="Pfam" id="PF04264">
    <property type="entry name" value="YceI"/>
    <property type="match status" value="1"/>
</dbReference>
<dbReference type="InterPro" id="IPR007372">
    <property type="entry name" value="Lipid/polyisoprenoid-bd_YceI"/>
</dbReference>
<dbReference type="SUPFAM" id="SSF101874">
    <property type="entry name" value="YceI-like"/>
    <property type="match status" value="1"/>
</dbReference>
<feature type="chain" id="PRO_5026151191" evidence="1">
    <location>
        <begin position="20"/>
        <end position="199"/>
    </location>
</feature>
<dbReference type="Proteomes" id="UP000501802">
    <property type="component" value="Chromosome"/>
</dbReference>
<dbReference type="EMBL" id="CP050063">
    <property type="protein sequence ID" value="QIP14837.1"/>
    <property type="molecule type" value="Genomic_DNA"/>
</dbReference>
<dbReference type="KEGG" id="spib:G8759_20545"/>
<dbReference type="InterPro" id="IPR036761">
    <property type="entry name" value="TTHA0802/YceI-like_sf"/>
</dbReference>
<protein>
    <submittedName>
        <fullName evidence="3">YceI family protein</fullName>
    </submittedName>
</protein>
<evidence type="ECO:0000256" key="1">
    <source>
        <dbReference type="SAM" id="SignalP"/>
    </source>
</evidence>
<dbReference type="Gene3D" id="2.40.128.110">
    <property type="entry name" value="Lipid/polyisoprenoid-binding, YceI-like"/>
    <property type="match status" value="1"/>
</dbReference>
<evidence type="ECO:0000313" key="4">
    <source>
        <dbReference type="Proteomes" id="UP000501802"/>
    </source>
</evidence>
<evidence type="ECO:0000259" key="2">
    <source>
        <dbReference type="SMART" id="SM00867"/>
    </source>
</evidence>
<dbReference type="PANTHER" id="PTHR34406">
    <property type="entry name" value="PROTEIN YCEI"/>
    <property type="match status" value="1"/>
</dbReference>